<accession>A0A8J7TMP1</accession>
<protein>
    <submittedName>
        <fullName evidence="2">Tetratricopeptide repeat protein</fullName>
    </submittedName>
</protein>
<dbReference type="SMART" id="SM00028">
    <property type="entry name" value="TPR"/>
    <property type="match status" value="5"/>
</dbReference>
<gene>
    <name evidence="2" type="ORF">J0M35_16370</name>
</gene>
<evidence type="ECO:0000313" key="2">
    <source>
        <dbReference type="EMBL" id="MBN8661944.1"/>
    </source>
</evidence>
<dbReference type="InterPro" id="IPR011990">
    <property type="entry name" value="TPR-like_helical_dom_sf"/>
</dbReference>
<feature type="region of interest" description="Disordered" evidence="1">
    <location>
        <begin position="319"/>
        <end position="345"/>
    </location>
</feature>
<dbReference type="Pfam" id="PF13432">
    <property type="entry name" value="TPR_16"/>
    <property type="match status" value="1"/>
</dbReference>
<evidence type="ECO:0000256" key="1">
    <source>
        <dbReference type="SAM" id="MobiDB-lite"/>
    </source>
</evidence>
<dbReference type="PANTHER" id="PTHR12558:SF51">
    <property type="entry name" value="TPR-LIKE PROTEIN"/>
    <property type="match status" value="1"/>
</dbReference>
<reference evidence="2" key="1">
    <citation type="submission" date="2021-02" db="EMBL/GenBank/DDBJ databases">
        <title>Genome-Resolved Metagenomics of a Microbial Community Performing Photosynthetic Biological Nutrient Removal.</title>
        <authorList>
            <person name="Mcdaniel E.A."/>
        </authorList>
    </citation>
    <scope>NUCLEOTIDE SEQUENCE</scope>
    <source>
        <strain evidence="2">UWPOB_OBS1</strain>
    </source>
</reference>
<dbReference type="SUPFAM" id="SSF48452">
    <property type="entry name" value="TPR-like"/>
    <property type="match status" value="2"/>
</dbReference>
<dbReference type="Proteomes" id="UP000664277">
    <property type="component" value="Unassembled WGS sequence"/>
</dbReference>
<sequence length="345" mass="39057">MPLPSAMALPQASTKEEAERSKNAATMVQVQDRNANALSKLKATTNATETERATKLKASTIKDAFKLADSAETQGQEQEAISLYKDLLERFSKTDPTNPKLPRAEARIARLHLLNNEYDKANTYYDRLLKHHQRLDEDPELMVDLDDLSNVYQKFTSSKEHHLDCLMRSLSIRNFINPKHPHLPESYRLIANYLLGQGDSKQALAWLDKAIAVDRTYPRQKKSKLVEDLQLKGNIFLQTNKVQEAESAFSESLKISVENACSDMLVGQSYLYLGLAQMKGAKHKEACENFNLAKGRLRQTSGERTKMLSGYLEASIKENESQLKEQTRKAGHREARKAPAPRVNR</sequence>
<dbReference type="AlphaFoldDB" id="A0A8J7TMP1"/>
<dbReference type="InterPro" id="IPR019734">
    <property type="entry name" value="TPR_rpt"/>
</dbReference>
<evidence type="ECO:0000313" key="3">
    <source>
        <dbReference type="Proteomes" id="UP000664277"/>
    </source>
</evidence>
<dbReference type="Gene3D" id="1.25.40.10">
    <property type="entry name" value="Tetratricopeptide repeat domain"/>
    <property type="match status" value="2"/>
</dbReference>
<organism evidence="2 3">
    <name type="scientific">Candidatus Obscuribacter phosphatis</name>
    <dbReference type="NCBI Taxonomy" id="1906157"/>
    <lineage>
        <taxon>Bacteria</taxon>
        <taxon>Bacillati</taxon>
        <taxon>Candidatus Melainabacteria</taxon>
        <taxon>Candidatus Obscuribacterales</taxon>
        <taxon>Candidatus Obscuribacteraceae</taxon>
        <taxon>Candidatus Obscuribacter</taxon>
    </lineage>
</organism>
<name>A0A8J7TMP1_9BACT</name>
<feature type="region of interest" description="Disordered" evidence="1">
    <location>
        <begin position="1"/>
        <end position="25"/>
    </location>
</feature>
<comment type="caution">
    <text evidence="2">The sequence shown here is derived from an EMBL/GenBank/DDBJ whole genome shotgun (WGS) entry which is preliminary data.</text>
</comment>
<proteinExistence type="predicted"/>
<dbReference type="PANTHER" id="PTHR12558">
    <property type="entry name" value="CELL DIVISION CYCLE 16,23,27"/>
    <property type="match status" value="1"/>
</dbReference>
<dbReference type="GO" id="GO:0051301">
    <property type="term" value="P:cell division"/>
    <property type="evidence" value="ECO:0007669"/>
    <property type="project" value="TreeGrafter"/>
</dbReference>
<dbReference type="EMBL" id="JAFLCK010000027">
    <property type="protein sequence ID" value="MBN8661944.1"/>
    <property type="molecule type" value="Genomic_DNA"/>
</dbReference>
<feature type="compositionally biased region" description="Basic and acidic residues" evidence="1">
    <location>
        <begin position="319"/>
        <end position="337"/>
    </location>
</feature>